<dbReference type="Proteomes" id="UP001519295">
    <property type="component" value="Unassembled WGS sequence"/>
</dbReference>
<feature type="domain" description="ChsH2 rubredoxin-like zinc ribbon" evidence="2">
    <location>
        <begin position="12"/>
        <end position="47"/>
    </location>
</feature>
<name>A0ABS4VQM1_9PSEU</name>
<dbReference type="InterPro" id="IPR022002">
    <property type="entry name" value="ChsH2_Znr"/>
</dbReference>
<proteinExistence type="predicted"/>
<protein>
    <submittedName>
        <fullName evidence="3">OB-fold protein</fullName>
    </submittedName>
</protein>
<dbReference type="EMBL" id="JAGINU010000001">
    <property type="protein sequence ID" value="MBP2366214.1"/>
    <property type="molecule type" value="Genomic_DNA"/>
</dbReference>
<dbReference type="InterPro" id="IPR002878">
    <property type="entry name" value="ChsH2_C"/>
</dbReference>
<dbReference type="PANTHER" id="PTHR34075">
    <property type="entry name" value="BLR3430 PROTEIN"/>
    <property type="match status" value="1"/>
</dbReference>
<organism evidence="3 4">
    <name type="scientific">Pseudonocardia parietis</name>
    <dbReference type="NCBI Taxonomy" id="570936"/>
    <lineage>
        <taxon>Bacteria</taxon>
        <taxon>Bacillati</taxon>
        <taxon>Actinomycetota</taxon>
        <taxon>Actinomycetes</taxon>
        <taxon>Pseudonocardiales</taxon>
        <taxon>Pseudonocardiaceae</taxon>
        <taxon>Pseudonocardia</taxon>
    </lineage>
</organism>
<dbReference type="Gene3D" id="6.10.30.10">
    <property type="match status" value="1"/>
</dbReference>
<dbReference type="InterPro" id="IPR052513">
    <property type="entry name" value="Thioester_dehydratase-like"/>
</dbReference>
<accession>A0ABS4VQM1</accession>
<reference evidence="3 4" key="1">
    <citation type="submission" date="2021-03" db="EMBL/GenBank/DDBJ databases">
        <title>Sequencing the genomes of 1000 actinobacteria strains.</title>
        <authorList>
            <person name="Klenk H.-P."/>
        </authorList>
    </citation>
    <scope>NUCLEOTIDE SEQUENCE [LARGE SCALE GENOMIC DNA]</scope>
    <source>
        <strain evidence="3 4">DSM 45256</strain>
    </source>
</reference>
<evidence type="ECO:0000259" key="1">
    <source>
        <dbReference type="Pfam" id="PF01796"/>
    </source>
</evidence>
<feature type="domain" description="ChsH2 C-terminal OB-fold" evidence="1">
    <location>
        <begin position="50"/>
        <end position="110"/>
    </location>
</feature>
<gene>
    <name evidence="3" type="ORF">JOF36_001910</name>
</gene>
<sequence length="126" mass="13280">MSDAAELTAGFWAAAAARELVRPVCRDCGRSFFTPQIACPGCLSENWVYERSSGRGTVYSSTVVHKAASPGVAVPFGLGIVDLEEGWSMLTTLLGDRLPAIGDPVEVAWVERAGRLQPAFAAAVPA</sequence>
<evidence type="ECO:0000313" key="4">
    <source>
        <dbReference type="Proteomes" id="UP001519295"/>
    </source>
</evidence>
<keyword evidence="4" id="KW-1185">Reference proteome</keyword>
<evidence type="ECO:0000313" key="3">
    <source>
        <dbReference type="EMBL" id="MBP2366214.1"/>
    </source>
</evidence>
<comment type="caution">
    <text evidence="3">The sequence shown here is derived from an EMBL/GenBank/DDBJ whole genome shotgun (WGS) entry which is preliminary data.</text>
</comment>
<dbReference type="InterPro" id="IPR012340">
    <property type="entry name" value="NA-bd_OB-fold"/>
</dbReference>
<dbReference type="Pfam" id="PF01796">
    <property type="entry name" value="OB_ChsH2_C"/>
    <property type="match status" value="1"/>
</dbReference>
<dbReference type="Pfam" id="PF12172">
    <property type="entry name" value="zf-ChsH2"/>
    <property type="match status" value="1"/>
</dbReference>
<dbReference type="RefSeq" id="WP_210026231.1">
    <property type="nucleotide sequence ID" value="NZ_JAGINU010000001.1"/>
</dbReference>
<evidence type="ECO:0000259" key="2">
    <source>
        <dbReference type="Pfam" id="PF12172"/>
    </source>
</evidence>
<dbReference type="SUPFAM" id="SSF50249">
    <property type="entry name" value="Nucleic acid-binding proteins"/>
    <property type="match status" value="1"/>
</dbReference>
<dbReference type="PANTHER" id="PTHR34075:SF5">
    <property type="entry name" value="BLR3430 PROTEIN"/>
    <property type="match status" value="1"/>
</dbReference>